<reference evidence="2" key="1">
    <citation type="submission" date="2020-06" db="EMBL/GenBank/DDBJ databases">
        <authorList>
            <person name="Li T."/>
            <person name="Hu X."/>
            <person name="Zhang T."/>
            <person name="Song X."/>
            <person name="Zhang H."/>
            <person name="Dai N."/>
            <person name="Sheng W."/>
            <person name="Hou X."/>
            <person name="Wei L."/>
        </authorList>
    </citation>
    <scope>NUCLEOTIDE SEQUENCE</scope>
    <source>
        <strain evidence="2">G02</strain>
        <tissue evidence="2">Leaf</tissue>
    </source>
</reference>
<protein>
    <submittedName>
        <fullName evidence="2">Uncharacterized protein</fullName>
    </submittedName>
</protein>
<name>A0AAW2RGU3_SESRA</name>
<evidence type="ECO:0000256" key="1">
    <source>
        <dbReference type="SAM" id="MobiDB-lite"/>
    </source>
</evidence>
<dbReference type="InterPro" id="IPR036691">
    <property type="entry name" value="Endo/exonu/phosph_ase_sf"/>
</dbReference>
<feature type="compositionally biased region" description="Low complexity" evidence="1">
    <location>
        <begin position="8"/>
        <end position="25"/>
    </location>
</feature>
<feature type="region of interest" description="Disordered" evidence="1">
    <location>
        <begin position="1"/>
        <end position="32"/>
    </location>
</feature>
<sequence>MDVPLVFSTTPNPAPSQSQSSSTPSIKGHDDSPPWCFTGFYGELDTSKRQTCWDLLIKLVSQSPQAWLVAGDFDEIFEQLEKCGRLPHPAWQLRDFHLALDNAVFDLGYSGYLFTWCNRREGPIRFSSS</sequence>
<accession>A0AAW2RGU3</accession>
<comment type="caution">
    <text evidence="2">The sequence shown here is derived from an EMBL/GenBank/DDBJ whole genome shotgun (WGS) entry which is preliminary data.</text>
</comment>
<dbReference type="EMBL" id="JACGWJ010000013">
    <property type="protein sequence ID" value="KAL0378663.1"/>
    <property type="molecule type" value="Genomic_DNA"/>
</dbReference>
<organism evidence="2">
    <name type="scientific">Sesamum radiatum</name>
    <name type="common">Black benniseed</name>
    <dbReference type="NCBI Taxonomy" id="300843"/>
    <lineage>
        <taxon>Eukaryota</taxon>
        <taxon>Viridiplantae</taxon>
        <taxon>Streptophyta</taxon>
        <taxon>Embryophyta</taxon>
        <taxon>Tracheophyta</taxon>
        <taxon>Spermatophyta</taxon>
        <taxon>Magnoliopsida</taxon>
        <taxon>eudicotyledons</taxon>
        <taxon>Gunneridae</taxon>
        <taxon>Pentapetalae</taxon>
        <taxon>asterids</taxon>
        <taxon>lamiids</taxon>
        <taxon>Lamiales</taxon>
        <taxon>Pedaliaceae</taxon>
        <taxon>Sesamum</taxon>
    </lineage>
</organism>
<dbReference type="AlphaFoldDB" id="A0AAW2RGU3"/>
<gene>
    <name evidence="2" type="ORF">Sradi_3171800</name>
</gene>
<evidence type="ECO:0000313" key="2">
    <source>
        <dbReference type="EMBL" id="KAL0378663.1"/>
    </source>
</evidence>
<reference evidence="2" key="2">
    <citation type="journal article" date="2024" name="Plant">
        <title>Genomic evolution and insights into agronomic trait innovations of Sesamum species.</title>
        <authorList>
            <person name="Miao H."/>
            <person name="Wang L."/>
            <person name="Qu L."/>
            <person name="Liu H."/>
            <person name="Sun Y."/>
            <person name="Le M."/>
            <person name="Wang Q."/>
            <person name="Wei S."/>
            <person name="Zheng Y."/>
            <person name="Lin W."/>
            <person name="Duan Y."/>
            <person name="Cao H."/>
            <person name="Xiong S."/>
            <person name="Wang X."/>
            <person name="Wei L."/>
            <person name="Li C."/>
            <person name="Ma Q."/>
            <person name="Ju M."/>
            <person name="Zhao R."/>
            <person name="Li G."/>
            <person name="Mu C."/>
            <person name="Tian Q."/>
            <person name="Mei H."/>
            <person name="Zhang T."/>
            <person name="Gao T."/>
            <person name="Zhang H."/>
        </authorList>
    </citation>
    <scope>NUCLEOTIDE SEQUENCE</scope>
    <source>
        <strain evidence="2">G02</strain>
    </source>
</reference>
<proteinExistence type="predicted"/>
<dbReference type="SUPFAM" id="SSF56219">
    <property type="entry name" value="DNase I-like"/>
    <property type="match status" value="1"/>
</dbReference>